<feature type="chain" id="PRO_5045594247" description="Secreted protein" evidence="1">
    <location>
        <begin position="21"/>
        <end position="148"/>
    </location>
</feature>
<evidence type="ECO:0008006" key="4">
    <source>
        <dbReference type="Google" id="ProtNLM"/>
    </source>
</evidence>
<sequence>MGAILRLALLSIGPLRPVVVQHMEPVFISARHWHRHRRPVLFDFCTIRQRNFLSYVCSRNGFGSSVYRPLDDGSHLSLHLKAYWYRRHRAAPSPVHLWYLHQRVIRRSHVGIDNIRRLRDGHSAAAVLISSPHQLVSDGTGNTLGNRL</sequence>
<reference evidence="2 3" key="1">
    <citation type="submission" date="2024-02" db="EMBL/GenBank/DDBJ databases">
        <title>De novo assembly and annotation of 12 fungi associated with fruit tree decline syndrome in Ontario, Canada.</title>
        <authorList>
            <person name="Sulman M."/>
            <person name="Ellouze W."/>
            <person name="Ilyukhin E."/>
        </authorList>
    </citation>
    <scope>NUCLEOTIDE SEQUENCE [LARGE SCALE GENOMIC DNA]</scope>
    <source>
        <strain evidence="2 3">M169</strain>
    </source>
</reference>
<organism evidence="2 3">
    <name type="scientific">Diaporthe eres</name>
    <name type="common">Phomopsis oblonga</name>
    <dbReference type="NCBI Taxonomy" id="83184"/>
    <lineage>
        <taxon>Eukaryota</taxon>
        <taxon>Fungi</taxon>
        <taxon>Dikarya</taxon>
        <taxon>Ascomycota</taxon>
        <taxon>Pezizomycotina</taxon>
        <taxon>Sordariomycetes</taxon>
        <taxon>Sordariomycetidae</taxon>
        <taxon>Diaporthales</taxon>
        <taxon>Diaporthaceae</taxon>
        <taxon>Diaporthe</taxon>
        <taxon>Diaporthe eres species complex</taxon>
    </lineage>
</organism>
<dbReference type="Proteomes" id="UP001430848">
    <property type="component" value="Unassembled WGS sequence"/>
</dbReference>
<accession>A0ABR1NT63</accession>
<comment type="caution">
    <text evidence="2">The sequence shown here is derived from an EMBL/GenBank/DDBJ whole genome shotgun (WGS) entry which is preliminary data.</text>
</comment>
<gene>
    <name evidence="2" type="ORF">SLS63_011768</name>
</gene>
<evidence type="ECO:0000256" key="1">
    <source>
        <dbReference type="SAM" id="SignalP"/>
    </source>
</evidence>
<keyword evidence="3" id="KW-1185">Reference proteome</keyword>
<evidence type="ECO:0000313" key="2">
    <source>
        <dbReference type="EMBL" id="KAK7714515.1"/>
    </source>
</evidence>
<evidence type="ECO:0000313" key="3">
    <source>
        <dbReference type="Proteomes" id="UP001430848"/>
    </source>
</evidence>
<protein>
    <recommendedName>
        <fullName evidence="4">Secreted protein</fullName>
    </recommendedName>
</protein>
<feature type="signal peptide" evidence="1">
    <location>
        <begin position="1"/>
        <end position="20"/>
    </location>
</feature>
<name>A0ABR1NT63_DIAER</name>
<proteinExistence type="predicted"/>
<dbReference type="EMBL" id="JAKNSF020000117">
    <property type="protein sequence ID" value="KAK7714515.1"/>
    <property type="molecule type" value="Genomic_DNA"/>
</dbReference>
<keyword evidence="1" id="KW-0732">Signal</keyword>